<organism evidence="1 2">
    <name type="scientific">Micromonospora rhizosphaerae</name>
    <dbReference type="NCBI Taxonomy" id="568872"/>
    <lineage>
        <taxon>Bacteria</taxon>
        <taxon>Bacillati</taxon>
        <taxon>Actinomycetota</taxon>
        <taxon>Actinomycetes</taxon>
        <taxon>Micromonosporales</taxon>
        <taxon>Micromonosporaceae</taxon>
        <taxon>Micromonospora</taxon>
    </lineage>
</organism>
<dbReference type="Pfam" id="PF18616">
    <property type="entry name" value="CdiI_3"/>
    <property type="match status" value="1"/>
</dbReference>
<reference evidence="2" key="1">
    <citation type="submission" date="2016-06" db="EMBL/GenBank/DDBJ databases">
        <authorList>
            <person name="Varghese N."/>
            <person name="Submissions Spin"/>
        </authorList>
    </citation>
    <scope>NUCLEOTIDE SEQUENCE [LARGE SCALE GENOMIC DNA]</scope>
    <source>
        <strain evidence="2">DSM 45431</strain>
    </source>
</reference>
<dbReference type="Proteomes" id="UP000199413">
    <property type="component" value="Unassembled WGS sequence"/>
</dbReference>
<evidence type="ECO:0000313" key="2">
    <source>
        <dbReference type="Proteomes" id="UP000199413"/>
    </source>
</evidence>
<protein>
    <submittedName>
        <fullName evidence="1">Uncharacterized protein</fullName>
    </submittedName>
</protein>
<dbReference type="AlphaFoldDB" id="A0A1C6ST01"/>
<evidence type="ECO:0000313" key="1">
    <source>
        <dbReference type="EMBL" id="SCL32597.1"/>
    </source>
</evidence>
<dbReference type="InterPro" id="IPR040547">
    <property type="entry name" value="CdiI"/>
</dbReference>
<dbReference type="EMBL" id="FMHV01000002">
    <property type="protein sequence ID" value="SCL32597.1"/>
    <property type="molecule type" value="Genomic_DNA"/>
</dbReference>
<sequence>MPVTTIEEHEREVWPDPGAGSTNLVRRCTELRRKPLSDFTVEDLRIMLGQEIAVPVLLPRAVDILVREPLAEGDLYPGDLLRNVLRLPDAAWSNLHVRRERLADVLLALVAGAELRDRELRDQIVRFLAECDSVAG</sequence>
<keyword evidence="2" id="KW-1185">Reference proteome</keyword>
<accession>A0A1C6ST01</accession>
<name>A0A1C6ST01_9ACTN</name>
<gene>
    <name evidence="1" type="ORF">GA0070624_4518</name>
</gene>
<proteinExistence type="predicted"/>
<dbReference type="STRING" id="568872.GA0070624_4518"/>
<dbReference type="CDD" id="cd20691">
    <property type="entry name" value="CdiI_EC536-like"/>
    <property type="match status" value="1"/>
</dbReference>